<keyword evidence="3" id="KW-1185">Reference proteome</keyword>
<accession>A0ABD3FUX8</accession>
<feature type="region of interest" description="Disordered" evidence="1">
    <location>
        <begin position="58"/>
        <end position="80"/>
    </location>
</feature>
<protein>
    <submittedName>
        <fullName evidence="2">Uncharacterized protein</fullName>
    </submittedName>
</protein>
<dbReference type="AlphaFoldDB" id="A0ABD3FUX8"/>
<reference evidence="2 3" key="1">
    <citation type="submission" date="2024-09" db="EMBL/GenBank/DDBJ databases">
        <title>Genome sequencing and assembly of Phytophthora oleae, isolate VK10A, causative agent of rot of olive drupes.</title>
        <authorList>
            <person name="Conti Taguali S."/>
            <person name="Riolo M."/>
            <person name="La Spada F."/>
            <person name="Cacciola S.O."/>
            <person name="Dionisio G."/>
        </authorList>
    </citation>
    <scope>NUCLEOTIDE SEQUENCE [LARGE SCALE GENOMIC DNA]</scope>
    <source>
        <strain evidence="2 3">VK10A</strain>
    </source>
</reference>
<proteinExistence type="predicted"/>
<comment type="caution">
    <text evidence="2">The sequence shown here is derived from an EMBL/GenBank/DDBJ whole genome shotgun (WGS) entry which is preliminary data.</text>
</comment>
<dbReference type="EMBL" id="JBIMZQ010000007">
    <property type="protein sequence ID" value="KAL3670111.1"/>
    <property type="molecule type" value="Genomic_DNA"/>
</dbReference>
<name>A0ABD3FUX8_9STRA</name>
<dbReference type="Proteomes" id="UP001632037">
    <property type="component" value="Unassembled WGS sequence"/>
</dbReference>
<sequence length="200" mass="22468">MESPASAIDDDEFLNEALAILDNLADEHFSLPLLKLEEDSAVAVGDLLDAAFQTFNEDGRPENRLKPSTDQEKSSIPAGIQNKDCSIMVNNADAASATQPQGRRIRMREQLIQLRSVVKKMEIHLETLKRPDSSRFEDASQSKSEAIVWRGVAMEQFQARREAELHNAQLRDNLLASIQLSERVKSLLKLQHPKFQTESS</sequence>
<evidence type="ECO:0000313" key="3">
    <source>
        <dbReference type="Proteomes" id="UP001632037"/>
    </source>
</evidence>
<feature type="compositionally biased region" description="Basic and acidic residues" evidence="1">
    <location>
        <begin position="58"/>
        <end position="73"/>
    </location>
</feature>
<organism evidence="2 3">
    <name type="scientific">Phytophthora oleae</name>
    <dbReference type="NCBI Taxonomy" id="2107226"/>
    <lineage>
        <taxon>Eukaryota</taxon>
        <taxon>Sar</taxon>
        <taxon>Stramenopiles</taxon>
        <taxon>Oomycota</taxon>
        <taxon>Peronosporomycetes</taxon>
        <taxon>Peronosporales</taxon>
        <taxon>Peronosporaceae</taxon>
        <taxon>Phytophthora</taxon>
    </lineage>
</organism>
<evidence type="ECO:0000313" key="2">
    <source>
        <dbReference type="EMBL" id="KAL3670111.1"/>
    </source>
</evidence>
<evidence type="ECO:0000256" key="1">
    <source>
        <dbReference type="SAM" id="MobiDB-lite"/>
    </source>
</evidence>
<gene>
    <name evidence="2" type="ORF">V7S43_004427</name>
</gene>